<evidence type="ECO:0000313" key="3">
    <source>
        <dbReference type="EMBL" id="KAK2944180.1"/>
    </source>
</evidence>
<sequence>MEETLSTQSTSPAPHVPSSPAPMTQPLPTGLFLFVFSCIDVNVECLVGKRDQCDQRRIVIFFACRITPQSSSSSFCFSLFPNTLPRIPHSLRADCSCIDPARLCYPRCVWPAHRFGSSVTPHYPSADGARELVEMGREGDKYELYWTREDVEGPLLLFLPLCLLPPLFFFLVHFWQPAHPNPVHHSGTRPLHQLVLCSDLFQHVRLVKHEHFVGIDFGNNASQVGESSIVDDLGTRLK</sequence>
<name>A0ABQ9WXD9_9EUKA</name>
<dbReference type="EMBL" id="JARBJD010000310">
    <property type="protein sequence ID" value="KAK2944180.1"/>
    <property type="molecule type" value="Genomic_DNA"/>
</dbReference>
<keyword evidence="2" id="KW-0812">Transmembrane</keyword>
<keyword evidence="2" id="KW-0472">Membrane</keyword>
<gene>
    <name evidence="3" type="ORF">BLNAU_20889</name>
</gene>
<reference evidence="3 4" key="1">
    <citation type="journal article" date="2022" name="bioRxiv">
        <title>Genomics of Preaxostyla Flagellates Illuminates Evolutionary Transitions and the Path Towards Mitochondrial Loss.</title>
        <authorList>
            <person name="Novak L.V.F."/>
            <person name="Treitli S.C."/>
            <person name="Pyrih J."/>
            <person name="Halakuc P."/>
            <person name="Pipaliya S.V."/>
            <person name="Vacek V."/>
            <person name="Brzon O."/>
            <person name="Soukal P."/>
            <person name="Eme L."/>
            <person name="Dacks J.B."/>
            <person name="Karnkowska A."/>
            <person name="Elias M."/>
            <person name="Hampl V."/>
        </authorList>
    </citation>
    <scope>NUCLEOTIDE SEQUENCE [LARGE SCALE GENOMIC DNA]</scope>
    <source>
        <strain evidence="3">NAU3</strain>
        <tissue evidence="3">Gut</tissue>
    </source>
</reference>
<protein>
    <submittedName>
        <fullName evidence="3">Uncharacterized protein</fullName>
    </submittedName>
</protein>
<feature type="region of interest" description="Disordered" evidence="1">
    <location>
        <begin position="1"/>
        <end position="21"/>
    </location>
</feature>
<proteinExistence type="predicted"/>
<keyword evidence="2" id="KW-1133">Transmembrane helix</keyword>
<evidence type="ECO:0000256" key="2">
    <source>
        <dbReference type="SAM" id="Phobius"/>
    </source>
</evidence>
<feature type="transmembrane region" description="Helical" evidence="2">
    <location>
        <begin position="155"/>
        <end position="175"/>
    </location>
</feature>
<evidence type="ECO:0000256" key="1">
    <source>
        <dbReference type="SAM" id="MobiDB-lite"/>
    </source>
</evidence>
<keyword evidence="4" id="KW-1185">Reference proteome</keyword>
<organism evidence="3 4">
    <name type="scientific">Blattamonas nauphoetae</name>
    <dbReference type="NCBI Taxonomy" id="2049346"/>
    <lineage>
        <taxon>Eukaryota</taxon>
        <taxon>Metamonada</taxon>
        <taxon>Preaxostyla</taxon>
        <taxon>Oxymonadida</taxon>
        <taxon>Blattamonas</taxon>
    </lineage>
</organism>
<dbReference type="Proteomes" id="UP001281761">
    <property type="component" value="Unassembled WGS sequence"/>
</dbReference>
<comment type="caution">
    <text evidence="3">The sequence shown here is derived from an EMBL/GenBank/DDBJ whole genome shotgun (WGS) entry which is preliminary data.</text>
</comment>
<accession>A0ABQ9WXD9</accession>
<evidence type="ECO:0000313" key="4">
    <source>
        <dbReference type="Proteomes" id="UP001281761"/>
    </source>
</evidence>